<name>A0AA45WMX5_9AQUI</name>
<gene>
    <name evidence="5" type="ORF">SAMN06264868_11336</name>
</gene>
<comment type="similarity">
    <text evidence="1">Belongs to the peptidase A31 family.</text>
</comment>
<dbReference type="Gene3D" id="3.40.50.1450">
    <property type="entry name" value="HybD-like"/>
    <property type="match status" value="1"/>
</dbReference>
<keyword evidence="6" id="KW-1185">Reference proteome</keyword>
<dbReference type="GO" id="GO:0004190">
    <property type="term" value="F:aspartic-type endopeptidase activity"/>
    <property type="evidence" value="ECO:0007669"/>
    <property type="project" value="UniProtKB-KW"/>
</dbReference>
<dbReference type="InterPro" id="IPR023430">
    <property type="entry name" value="Pept_HybD-like_dom_sf"/>
</dbReference>
<accession>A0AA45WMX5</accession>
<reference evidence="5" key="1">
    <citation type="submission" date="2017-05" db="EMBL/GenBank/DDBJ databases">
        <authorList>
            <person name="Varghese N."/>
            <person name="Submissions S."/>
        </authorList>
    </citation>
    <scope>NUCLEOTIDE SEQUENCE</scope>
    <source>
        <strain evidence="5">DSM 18763</strain>
    </source>
</reference>
<evidence type="ECO:0000256" key="1">
    <source>
        <dbReference type="ARBA" id="ARBA00006814"/>
    </source>
</evidence>
<dbReference type="RefSeq" id="WP_265134066.1">
    <property type="nucleotide sequence ID" value="NZ_FXTX01000013.1"/>
</dbReference>
<dbReference type="EMBL" id="FXTX01000013">
    <property type="protein sequence ID" value="SMP15198.1"/>
    <property type="molecule type" value="Genomic_DNA"/>
</dbReference>
<sequence length="181" mass="20305">MKKIGILGIGNILFKDEGVGVFAVKYLEGNYKFNPNIDLIDAGTAGFGLMEYFEDYDNIILIDTISINDEPGSIYRLTPQQLVGIGSYHQTAHEVEVLQMLELSALKGKMADVVIIGVVPEDISKSEIGLTQSLEKNFNFLIETILNEIKKLNIKYKKVNKFSLEEIVLNFVGAYNGKFRY</sequence>
<organism evidence="5 6">
    <name type="scientific">Venenivibrio stagnispumantis</name>
    <dbReference type="NCBI Taxonomy" id="407998"/>
    <lineage>
        <taxon>Bacteria</taxon>
        <taxon>Pseudomonadati</taxon>
        <taxon>Aquificota</taxon>
        <taxon>Aquificia</taxon>
        <taxon>Aquificales</taxon>
        <taxon>Hydrogenothermaceae</taxon>
        <taxon>Venenivibrio</taxon>
    </lineage>
</organism>
<evidence type="ECO:0000256" key="2">
    <source>
        <dbReference type="ARBA" id="ARBA00022670"/>
    </source>
</evidence>
<dbReference type="Proteomes" id="UP001157947">
    <property type="component" value="Unassembled WGS sequence"/>
</dbReference>
<evidence type="ECO:0000313" key="5">
    <source>
        <dbReference type="EMBL" id="SMP15198.1"/>
    </source>
</evidence>
<keyword evidence="3" id="KW-0064">Aspartyl protease</keyword>
<protein>
    <submittedName>
        <fullName evidence="5">Hydrogenase maturation protease</fullName>
    </submittedName>
</protein>
<dbReference type="PANTHER" id="PTHR30302">
    <property type="entry name" value="HYDROGENASE 1 MATURATION PROTEASE"/>
    <property type="match status" value="1"/>
</dbReference>
<comment type="caution">
    <text evidence="5">The sequence shown here is derived from an EMBL/GenBank/DDBJ whole genome shotgun (WGS) entry which is preliminary data.</text>
</comment>
<dbReference type="GO" id="GO:0008047">
    <property type="term" value="F:enzyme activator activity"/>
    <property type="evidence" value="ECO:0007669"/>
    <property type="project" value="InterPro"/>
</dbReference>
<dbReference type="Pfam" id="PF01750">
    <property type="entry name" value="HycI"/>
    <property type="match status" value="1"/>
</dbReference>
<evidence type="ECO:0000256" key="4">
    <source>
        <dbReference type="ARBA" id="ARBA00022801"/>
    </source>
</evidence>
<keyword evidence="4" id="KW-0378">Hydrolase</keyword>
<dbReference type="CDD" id="cd06062">
    <property type="entry name" value="H2MP_MemB-H2up"/>
    <property type="match status" value="1"/>
</dbReference>
<evidence type="ECO:0000256" key="3">
    <source>
        <dbReference type="ARBA" id="ARBA00022750"/>
    </source>
</evidence>
<dbReference type="AlphaFoldDB" id="A0AA45WMX5"/>
<dbReference type="GO" id="GO:0016485">
    <property type="term" value="P:protein processing"/>
    <property type="evidence" value="ECO:0007669"/>
    <property type="project" value="TreeGrafter"/>
</dbReference>
<dbReference type="NCBIfam" id="TIGR00072">
    <property type="entry name" value="hydrog_prot"/>
    <property type="match status" value="1"/>
</dbReference>
<dbReference type="SUPFAM" id="SSF53163">
    <property type="entry name" value="HybD-like"/>
    <property type="match status" value="1"/>
</dbReference>
<evidence type="ECO:0000313" key="6">
    <source>
        <dbReference type="Proteomes" id="UP001157947"/>
    </source>
</evidence>
<dbReference type="PRINTS" id="PR00446">
    <property type="entry name" value="HYDRGNUPTAKE"/>
</dbReference>
<keyword evidence="2 5" id="KW-0645">Protease</keyword>
<dbReference type="PANTHER" id="PTHR30302:SF1">
    <property type="entry name" value="HYDROGENASE 2 MATURATION PROTEASE"/>
    <property type="match status" value="1"/>
</dbReference>
<proteinExistence type="inferred from homology"/>
<dbReference type="InterPro" id="IPR000671">
    <property type="entry name" value="Peptidase_A31"/>
</dbReference>